<accession>A0A486V7L8</accession>
<organism evidence="1">
    <name type="scientific">Klebsiella pneumoniae</name>
    <dbReference type="NCBI Taxonomy" id="573"/>
    <lineage>
        <taxon>Bacteria</taxon>
        <taxon>Pseudomonadati</taxon>
        <taxon>Pseudomonadota</taxon>
        <taxon>Gammaproteobacteria</taxon>
        <taxon>Enterobacterales</taxon>
        <taxon>Enterobacteriaceae</taxon>
        <taxon>Klebsiella/Raoultella group</taxon>
        <taxon>Klebsiella</taxon>
        <taxon>Klebsiella pneumoniae complex</taxon>
    </lineage>
</organism>
<reference evidence="1" key="1">
    <citation type="submission" date="2019-03" db="EMBL/GenBank/DDBJ databases">
        <authorList>
            <consortium name="Pathogen Informatics"/>
        </authorList>
    </citation>
    <scope>NUCLEOTIDE SEQUENCE</scope>
    <source>
        <strain evidence="1">5012STDY7626355</strain>
    </source>
</reference>
<dbReference type="EMBL" id="CAAHDC010000030">
    <property type="protein sequence ID" value="VGM46518.1"/>
    <property type="molecule type" value="Genomic_DNA"/>
</dbReference>
<dbReference type="RefSeq" id="WP_135733991.1">
    <property type="nucleotide sequence ID" value="NZ_CAAHBH010000032.1"/>
</dbReference>
<protein>
    <recommendedName>
        <fullName evidence="2">Large polyvalent protein-associated domain-containing protein</fullName>
    </recommendedName>
</protein>
<proteinExistence type="predicted"/>
<dbReference type="AlphaFoldDB" id="A0A486V7L8"/>
<evidence type="ECO:0000313" key="1">
    <source>
        <dbReference type="EMBL" id="VGM46518.1"/>
    </source>
</evidence>
<name>A0A486V7L8_KLEPN</name>
<gene>
    <name evidence="1" type="ORF">SAMEA4873556_05049</name>
</gene>
<evidence type="ECO:0008006" key="2">
    <source>
        <dbReference type="Google" id="ProtNLM"/>
    </source>
</evidence>
<sequence>MSEIKEMNEYEIMLESLTVDEKGEFVHTLSELNENNKHAKLNNLMMNISVDELHEELVNNNQIEDIPETINKNPLAKSMMQAFKENMNIFKPLSARNGLSKEQALNKICNDFSFLESEEFKGIFDNYYKNGKKVTISLNTGSKITIDKNRILKERSEVDPTMNPDLKLEVKTMLALAVERNMNEIKISGKEDHVKEAFRQAYELNKILPKEKQITIYPHNKEQRLLFEGLARQFEKSLDKDNESDINVNNDLVLEQASKKKLKM</sequence>